<protein>
    <recommendedName>
        <fullName evidence="4">Subtilase</fullName>
    </recommendedName>
</protein>
<dbReference type="EMBL" id="LFQU01000036">
    <property type="protein sequence ID" value="KOO67297.1"/>
    <property type="molecule type" value="Genomic_DNA"/>
</dbReference>
<dbReference type="OrthoDB" id="1079741at2"/>
<proteinExistence type="predicted"/>
<reference evidence="2 3" key="1">
    <citation type="submission" date="2015-06" db="EMBL/GenBank/DDBJ databases">
        <title>Prevotella sp. 109, sp. nov., a novel member of the family Prevotellaceae isolated from human faeces.</title>
        <authorList>
            <person name="Shkoporov A.N."/>
            <person name="Chaplin A.V."/>
            <person name="Kafarskaia L.I."/>
            <person name="Efimov B.A."/>
        </authorList>
    </citation>
    <scope>NUCLEOTIDE SEQUENCE [LARGE SCALE GENOMIC DNA]</scope>
    <source>
        <strain evidence="2 3">109</strain>
    </source>
</reference>
<keyword evidence="1" id="KW-0732">Signal</keyword>
<gene>
    <name evidence="2" type="ORF">ACU52_12965</name>
</gene>
<evidence type="ECO:0000313" key="2">
    <source>
        <dbReference type="EMBL" id="KOO67297.1"/>
    </source>
</evidence>
<dbReference type="Proteomes" id="UP000036951">
    <property type="component" value="Unassembled WGS sequence"/>
</dbReference>
<dbReference type="RefSeq" id="WP_021854881.1">
    <property type="nucleotide sequence ID" value="NZ_DBGCYH010000064.1"/>
</dbReference>
<name>A0A8E1QZG6_9BACT</name>
<evidence type="ECO:0000313" key="3">
    <source>
        <dbReference type="Proteomes" id="UP000036951"/>
    </source>
</evidence>
<accession>A0A8E1QZG6</accession>
<organism evidence="2 3">
    <name type="scientific">Xylanibacter rarus</name>
    <dbReference type="NCBI Taxonomy" id="1676614"/>
    <lineage>
        <taxon>Bacteria</taxon>
        <taxon>Pseudomonadati</taxon>
        <taxon>Bacteroidota</taxon>
        <taxon>Bacteroidia</taxon>
        <taxon>Bacteroidales</taxon>
        <taxon>Prevotellaceae</taxon>
        <taxon>Xylanibacter</taxon>
    </lineage>
</organism>
<evidence type="ECO:0008006" key="4">
    <source>
        <dbReference type="Google" id="ProtNLM"/>
    </source>
</evidence>
<comment type="caution">
    <text evidence="2">The sequence shown here is derived from an EMBL/GenBank/DDBJ whole genome shotgun (WGS) entry which is preliminary data.</text>
</comment>
<sequence length="122" mass="13460">MKRKTFLCMFLMALLSGGTMYAETEQTVIINGTEIDKFVSNLTFNGNNVTLQFDDNTSLTEDMSKVSISLSYENTTGITNITSMDNSGKSKVYNLNGQYMGKDANALNKGVYIINGKKTVIK</sequence>
<feature type="signal peptide" evidence="1">
    <location>
        <begin position="1"/>
        <end position="22"/>
    </location>
</feature>
<keyword evidence="3" id="KW-1185">Reference proteome</keyword>
<dbReference type="AlphaFoldDB" id="A0A8E1QZG6"/>
<feature type="chain" id="PRO_5034344948" description="Subtilase" evidence="1">
    <location>
        <begin position="23"/>
        <end position="122"/>
    </location>
</feature>
<evidence type="ECO:0000256" key="1">
    <source>
        <dbReference type="SAM" id="SignalP"/>
    </source>
</evidence>